<dbReference type="RefSeq" id="WP_133379331.1">
    <property type="nucleotide sequence ID" value="NZ_FMUH01000009.1"/>
</dbReference>
<dbReference type="STRING" id="1960309.SAMN03159343_4119"/>
<dbReference type="Proteomes" id="UP000198981">
    <property type="component" value="Unassembled WGS sequence"/>
</dbReference>
<protein>
    <submittedName>
        <fullName evidence="1">Uncharacterized protein</fullName>
    </submittedName>
</protein>
<sequence length="128" mass="14026">MEENRMQHQVATPSDDQVSYSETYPRIVSLVTEVGITQGQLGQAVGSSLRTVQNWAGGDTAPNGVKLQRLLDLKFLVEELQTAYTEEGIAIWLNSRNRNLSGQRPIDLLVAGNIDEVLAEAQRVSGAM</sequence>
<dbReference type="Gene3D" id="1.10.260.40">
    <property type="entry name" value="lambda repressor-like DNA-binding domains"/>
    <property type="match status" value="1"/>
</dbReference>
<evidence type="ECO:0000313" key="2">
    <source>
        <dbReference type="Proteomes" id="UP000198981"/>
    </source>
</evidence>
<dbReference type="InterPro" id="IPR010982">
    <property type="entry name" value="Lambda_DNA-bd_dom_sf"/>
</dbReference>
<keyword evidence="2" id="KW-1185">Reference proteome</keyword>
<evidence type="ECO:0000313" key="1">
    <source>
        <dbReference type="EMBL" id="SCX60564.1"/>
    </source>
</evidence>
<reference evidence="2" key="1">
    <citation type="submission" date="2016-10" db="EMBL/GenBank/DDBJ databases">
        <authorList>
            <person name="Varghese N."/>
            <person name="Submissions S."/>
        </authorList>
    </citation>
    <scope>NUCLEOTIDE SEQUENCE [LARGE SCALE GENOMIC DNA]</scope>
    <source>
        <strain evidence="2">DSM 45722</strain>
    </source>
</reference>
<name>A0A1G4Z4G2_9ACTN</name>
<organism evidence="1 2">
    <name type="scientific">Klenkia marina</name>
    <dbReference type="NCBI Taxonomy" id="1960309"/>
    <lineage>
        <taxon>Bacteria</taxon>
        <taxon>Bacillati</taxon>
        <taxon>Actinomycetota</taxon>
        <taxon>Actinomycetes</taxon>
        <taxon>Geodermatophilales</taxon>
        <taxon>Geodermatophilaceae</taxon>
        <taxon>Klenkia</taxon>
    </lineage>
</organism>
<gene>
    <name evidence="1" type="ORF">SAMN03159343_4119</name>
</gene>
<dbReference type="OrthoDB" id="5186344at2"/>
<proteinExistence type="predicted"/>
<accession>A0A1G4Z4G2</accession>
<dbReference type="GO" id="GO:0003677">
    <property type="term" value="F:DNA binding"/>
    <property type="evidence" value="ECO:0007669"/>
    <property type="project" value="InterPro"/>
</dbReference>
<dbReference type="EMBL" id="FMUH01000009">
    <property type="protein sequence ID" value="SCX60564.1"/>
    <property type="molecule type" value="Genomic_DNA"/>
</dbReference>
<dbReference type="SUPFAM" id="SSF47413">
    <property type="entry name" value="lambda repressor-like DNA-binding domains"/>
    <property type="match status" value="1"/>
</dbReference>
<dbReference type="AlphaFoldDB" id="A0A1G4Z4G2"/>